<feature type="compositionally biased region" description="Basic residues" evidence="1">
    <location>
        <begin position="799"/>
        <end position="812"/>
    </location>
</feature>
<dbReference type="Pfam" id="PF09133">
    <property type="entry name" value="SANTA"/>
    <property type="match status" value="1"/>
</dbReference>
<feature type="compositionally biased region" description="Basic residues" evidence="1">
    <location>
        <begin position="880"/>
        <end position="889"/>
    </location>
</feature>
<dbReference type="InterPro" id="IPR039110">
    <property type="entry name" value="KNL2-like"/>
</dbReference>
<dbReference type="InterPro" id="IPR009057">
    <property type="entry name" value="Homeodomain-like_sf"/>
</dbReference>
<accession>A0A9Q1CI07</accession>
<feature type="compositionally biased region" description="Basic and acidic residues" evidence="1">
    <location>
        <begin position="600"/>
        <end position="618"/>
    </location>
</feature>
<feature type="compositionally biased region" description="Basic and acidic residues" evidence="1">
    <location>
        <begin position="455"/>
        <end position="465"/>
    </location>
</feature>
<dbReference type="SUPFAM" id="SSF46689">
    <property type="entry name" value="Homeodomain-like"/>
    <property type="match status" value="1"/>
</dbReference>
<keyword evidence="4" id="KW-1185">Reference proteome</keyword>
<feature type="region of interest" description="Disordered" evidence="1">
    <location>
        <begin position="949"/>
        <end position="1070"/>
    </location>
</feature>
<feature type="compositionally biased region" description="Basic and acidic residues" evidence="1">
    <location>
        <begin position="636"/>
        <end position="663"/>
    </location>
</feature>
<feature type="compositionally biased region" description="Acidic residues" evidence="1">
    <location>
        <begin position="1290"/>
        <end position="1312"/>
    </location>
</feature>
<feature type="compositionally biased region" description="Basic residues" evidence="1">
    <location>
        <begin position="584"/>
        <end position="596"/>
    </location>
</feature>
<dbReference type="PANTHER" id="PTHR16124:SF3">
    <property type="entry name" value="MIS18-BINDING PROTEIN 1"/>
    <property type="match status" value="1"/>
</dbReference>
<feature type="region of interest" description="Disordered" evidence="1">
    <location>
        <begin position="90"/>
        <end position="114"/>
    </location>
</feature>
<evidence type="ECO:0000313" key="3">
    <source>
        <dbReference type="EMBL" id="KAJ8045098.1"/>
    </source>
</evidence>
<feature type="compositionally biased region" description="Polar residues" evidence="1">
    <location>
        <begin position="466"/>
        <end position="484"/>
    </location>
</feature>
<feature type="region of interest" description="Disordered" evidence="1">
    <location>
        <begin position="401"/>
        <end position="484"/>
    </location>
</feature>
<sequence>MEGSIFDAFEVKGLMRSIAMDWLDHKERNKIFEPWRKHSFSQIFILMLMKSPFLCSSRSVDIFDSGQEFENLLRKSPGAKLFFSLPPRKPEAESPLASPLSEHQSKSGRNGPLLSPLAKILKQMSQNSAAGNAVKGNIALNNGLTSPSMPPPRSTFVYRRKGDTPDEPTVKLKRLHHSPLQLPDTPATFSGDAPGGREEELKEDEQEDGNITEEEEITGQEQHSDDVIECETGSGTKMGRMNGEKPKKSLQGVEGKTSEDKEIDTSPEEEQSERTATIHQNGKTYKDTPPNIDLNDAIEETVMDQWYLTQPRKRIIVIEGHRVGDPEDQLWHSSAISKRLSPRHLVTASGSHYRIKGPINIEMTLENGFSAELVKKFLKGFPADWKEIIQEQCLTLEELESQKAESSSDTTAKGKQKHTKGQEAKGAKKKKQDMVEKTTPVTTGKKKSNGTTKQGEPKGQPERKSTPSNAKTQTSSAAFKTPSSATTKFVAVHDLQCSRSGRRILPPLAFWTCERIRPNYRLDKVEIIGGSKDDISNLSNTPKLIGLVPGYESVRTLRPRQKESDNKSSKSLLHKTKGGSVAKQPKKKKKPTKSQRGKIVAKDEKAKSKVADEAEKTEVSVQRNRKRKDDVCDDESQSRVQDKAEKIGGREGRKTKGNREVCDGKGQSKVRDKAEKTGGSVAKNRKGSSVMGGYKEKGQRQVKNNEKQKEKDDGSGKNDDEREALYWSRKSMRRQPRKDINPDTMVNENMHNDFTETNSHDTMNRRVTRSQSLAKNANKRVRGNVSAENDSLPKEAGGRGRKGGKNIGKHQRTVNQPIRNAGMSRQEIVENSEGTQSSDTESAKQEKEMQRTAKQDINKQGIGNASFDLFGDILGILAKQRQKRHKVHSQKMQQSSRNQKTGSEANCSDESDGKENEGDETRAADSQGKVTANLGDIWKGDIIHECEGKATGGTWTIKKKRKNSEKEKSLVGSFQESPEAWSSQDRVQRLGRIEQSAEYDGDVESVTSSNQRRLERRKHSTVLQEENETKEKTVSNTKGGDEKARAGKGDRRKRKAKKVAEKENKDEDAWTQDEIERLQRAMKTIKPSTNNFWEKIAEKVGTRDEEECRIQHQSSVDREEAKTSRDRKPAKVTTKGPITINAKKGTLKRKRQLRELAEHHNMGFEEDLFDATPYRKEKKSRILLCDSSDEENSEAPVPSKTPSLSMPNVVPFSTKKTPHTNWTPGLLQSVNRNKAEEYIYRMQKRKNLAKQKSTPLATRPLAKTGTSKSKFQSRFNEKEVLEAFDVKEVTEEEDSDEEKDYYWSEEEDAVAT</sequence>
<feature type="region of interest" description="Disordered" evidence="1">
    <location>
        <begin position="1246"/>
        <end position="1273"/>
    </location>
</feature>
<feature type="compositionally biased region" description="Polar residues" evidence="1">
    <location>
        <begin position="1264"/>
        <end position="1273"/>
    </location>
</feature>
<feature type="compositionally biased region" description="Basic and acidic residues" evidence="1">
    <location>
        <begin position="911"/>
        <end position="923"/>
    </location>
</feature>
<dbReference type="InterPro" id="IPR015216">
    <property type="entry name" value="SANTA"/>
</dbReference>
<organism evidence="3 4">
    <name type="scientific">Holothuria leucospilota</name>
    <name type="common">Black long sea cucumber</name>
    <name type="synonym">Mertensiothuria leucospilota</name>
    <dbReference type="NCBI Taxonomy" id="206669"/>
    <lineage>
        <taxon>Eukaryota</taxon>
        <taxon>Metazoa</taxon>
        <taxon>Echinodermata</taxon>
        <taxon>Eleutherozoa</taxon>
        <taxon>Echinozoa</taxon>
        <taxon>Holothuroidea</taxon>
        <taxon>Aspidochirotacea</taxon>
        <taxon>Aspidochirotida</taxon>
        <taxon>Holothuriidae</taxon>
        <taxon>Holothuria</taxon>
    </lineage>
</organism>
<dbReference type="PROSITE" id="PS50090">
    <property type="entry name" value="MYB_LIKE"/>
    <property type="match status" value="1"/>
</dbReference>
<reference evidence="3" key="1">
    <citation type="submission" date="2021-10" db="EMBL/GenBank/DDBJ databases">
        <title>Tropical sea cucumber genome reveals ecological adaptation and Cuvierian tubules defense mechanism.</title>
        <authorList>
            <person name="Chen T."/>
        </authorList>
    </citation>
    <scope>NUCLEOTIDE SEQUENCE</scope>
    <source>
        <strain evidence="3">Nanhai2018</strain>
        <tissue evidence="3">Muscle</tissue>
    </source>
</reference>
<feature type="compositionally biased region" description="Basic and acidic residues" evidence="1">
    <location>
        <begin position="420"/>
        <end position="436"/>
    </location>
</feature>
<proteinExistence type="predicted"/>
<feature type="compositionally biased region" description="Polar residues" evidence="1">
    <location>
        <begin position="890"/>
        <end position="906"/>
    </location>
</feature>
<dbReference type="Proteomes" id="UP001152320">
    <property type="component" value="Chromosome 3"/>
</dbReference>
<feature type="region of interest" description="Disordered" evidence="1">
    <location>
        <begin position="880"/>
        <end position="934"/>
    </location>
</feature>
<feature type="compositionally biased region" description="Polar residues" evidence="1">
    <location>
        <begin position="274"/>
        <end position="283"/>
    </location>
</feature>
<dbReference type="EMBL" id="JAIZAY010000003">
    <property type="protein sequence ID" value="KAJ8045098.1"/>
    <property type="molecule type" value="Genomic_DNA"/>
</dbReference>
<feature type="region of interest" description="Disordered" evidence="1">
    <location>
        <begin position="1185"/>
        <end position="1226"/>
    </location>
</feature>
<feature type="compositionally biased region" description="Polar residues" evidence="1">
    <location>
        <begin position="404"/>
        <end position="413"/>
    </location>
</feature>
<feature type="compositionally biased region" description="Basic and acidic residues" evidence="1">
    <location>
        <begin position="1058"/>
        <end position="1070"/>
    </location>
</feature>
<protein>
    <submittedName>
        <fullName evidence="3">Mis18-binding protein 1</fullName>
    </submittedName>
</protein>
<feature type="compositionally biased region" description="Basic and acidic residues" evidence="1">
    <location>
        <begin position="694"/>
        <end position="724"/>
    </location>
</feature>
<evidence type="ECO:0000256" key="1">
    <source>
        <dbReference type="SAM" id="MobiDB-lite"/>
    </source>
</evidence>
<feature type="region of interest" description="Disordered" evidence="1">
    <location>
        <begin position="140"/>
        <end position="291"/>
    </location>
</feature>
<feature type="compositionally biased region" description="Basic and acidic residues" evidence="1">
    <location>
        <begin position="160"/>
        <end position="170"/>
    </location>
</feature>
<feature type="compositionally biased region" description="Basic and acidic residues" evidence="1">
    <location>
        <begin position="750"/>
        <end position="764"/>
    </location>
</feature>
<dbReference type="InterPro" id="IPR001005">
    <property type="entry name" value="SANT/Myb"/>
</dbReference>
<feature type="domain" description="Myb-like" evidence="2">
    <location>
        <begin position="1062"/>
        <end position="1116"/>
    </location>
</feature>
<evidence type="ECO:0000313" key="4">
    <source>
        <dbReference type="Proteomes" id="UP001152320"/>
    </source>
</evidence>
<feature type="region of interest" description="Disordered" evidence="1">
    <location>
        <begin position="1287"/>
        <end position="1312"/>
    </location>
</feature>
<name>A0A9Q1CI07_HOLLE</name>
<feature type="compositionally biased region" description="Polar residues" evidence="1">
    <location>
        <begin position="972"/>
        <end position="985"/>
    </location>
</feature>
<comment type="caution">
    <text evidence="3">The sequence shown here is derived from an EMBL/GenBank/DDBJ whole genome shotgun (WGS) entry which is preliminary data.</text>
</comment>
<dbReference type="PANTHER" id="PTHR16124">
    <property type="entry name" value="MIS18-BINDING PROTEIN 1"/>
    <property type="match status" value="1"/>
</dbReference>
<dbReference type="CDD" id="cd00167">
    <property type="entry name" value="SANT"/>
    <property type="match status" value="1"/>
</dbReference>
<feature type="compositionally biased region" description="Basic and acidic residues" evidence="1">
    <location>
        <begin position="1101"/>
        <end position="1129"/>
    </location>
</feature>
<dbReference type="OrthoDB" id="118550at2759"/>
<evidence type="ECO:0000259" key="2">
    <source>
        <dbReference type="PROSITE" id="PS50090"/>
    </source>
</evidence>
<dbReference type="Pfam" id="PF00249">
    <property type="entry name" value="Myb_DNA-binding"/>
    <property type="match status" value="1"/>
</dbReference>
<gene>
    <name evidence="3" type="ORF">HOLleu_08030</name>
</gene>
<dbReference type="Gene3D" id="1.10.10.60">
    <property type="entry name" value="Homeodomain-like"/>
    <property type="match status" value="1"/>
</dbReference>
<feature type="region of interest" description="Disordered" evidence="1">
    <location>
        <begin position="556"/>
        <end position="858"/>
    </location>
</feature>
<feature type="compositionally biased region" description="Acidic residues" evidence="1">
    <location>
        <begin position="201"/>
        <end position="218"/>
    </location>
</feature>
<dbReference type="SMART" id="SM00717">
    <property type="entry name" value="SANT"/>
    <property type="match status" value="1"/>
</dbReference>
<feature type="region of interest" description="Disordered" evidence="1">
    <location>
        <begin position="1101"/>
        <end position="1137"/>
    </location>
</feature>
<feature type="compositionally biased region" description="Basic and acidic residues" evidence="1">
    <location>
        <begin position="841"/>
        <end position="857"/>
    </location>
</feature>
<feature type="compositionally biased region" description="Basic and acidic residues" evidence="1">
    <location>
        <begin position="1027"/>
        <end position="1049"/>
    </location>
</feature>
<dbReference type="GO" id="GO:0000775">
    <property type="term" value="C:chromosome, centromeric region"/>
    <property type="evidence" value="ECO:0007669"/>
    <property type="project" value="TreeGrafter"/>
</dbReference>